<protein>
    <submittedName>
        <fullName evidence="1">DUF1993 family protein</fullName>
    </submittedName>
</protein>
<evidence type="ECO:0000313" key="1">
    <source>
        <dbReference type="EMBL" id="GAA0762786.1"/>
    </source>
</evidence>
<dbReference type="InterPro" id="IPR018531">
    <property type="entry name" value="DUF1993"/>
</dbReference>
<dbReference type="EMBL" id="BAAAEW010000033">
    <property type="protein sequence ID" value="GAA0762786.1"/>
    <property type="molecule type" value="Genomic_DNA"/>
</dbReference>
<dbReference type="InterPro" id="IPR034660">
    <property type="entry name" value="DinB/YfiT-like"/>
</dbReference>
<dbReference type="SUPFAM" id="SSF109854">
    <property type="entry name" value="DinB/YfiT-like putative metalloenzymes"/>
    <property type="match status" value="1"/>
</dbReference>
<dbReference type="PANTHER" id="PTHR36922:SF1">
    <property type="entry name" value="DUF1993 DOMAIN-CONTAINING PROTEIN"/>
    <property type="match status" value="1"/>
</dbReference>
<proteinExistence type="predicted"/>
<name>A0ABN1KCV4_9BURK</name>
<reference evidence="1 2" key="1">
    <citation type="journal article" date="2019" name="Int. J. Syst. Evol. Microbiol.">
        <title>The Global Catalogue of Microorganisms (GCM) 10K type strain sequencing project: providing services to taxonomists for standard genome sequencing and annotation.</title>
        <authorList>
            <consortium name="The Broad Institute Genomics Platform"/>
            <consortium name="The Broad Institute Genome Sequencing Center for Infectious Disease"/>
            <person name="Wu L."/>
            <person name="Ma J."/>
        </authorList>
    </citation>
    <scope>NUCLEOTIDE SEQUENCE [LARGE SCALE GENOMIC DNA]</scope>
    <source>
        <strain evidence="1 2">JCM 15503</strain>
    </source>
</reference>
<organism evidence="1 2">
    <name type="scientific">Ideonella azotifigens</name>
    <dbReference type="NCBI Taxonomy" id="513160"/>
    <lineage>
        <taxon>Bacteria</taxon>
        <taxon>Pseudomonadati</taxon>
        <taxon>Pseudomonadota</taxon>
        <taxon>Betaproteobacteria</taxon>
        <taxon>Burkholderiales</taxon>
        <taxon>Sphaerotilaceae</taxon>
        <taxon>Ideonella</taxon>
    </lineage>
</organism>
<sequence>MSITLSSASLPVFKSVLRNLDHCLDKAIANAQARKFDANVFVGMRLAPDMLPLSSQVRIACDASKLGIARVSGLEAPKFDDNETTMPELKQRIHRTLAWLDTVPGSAIDGKEETDVTFPVGKDRTRTMKAEAYLKHWAMPNAFFHVTTAYAILRHNGVDLGKQDYLVGASAAA</sequence>
<dbReference type="Gene3D" id="1.20.120.450">
    <property type="entry name" value="dinb family like domain"/>
    <property type="match status" value="1"/>
</dbReference>
<gene>
    <name evidence="1" type="ORF">GCM10009107_47610</name>
</gene>
<dbReference type="PANTHER" id="PTHR36922">
    <property type="entry name" value="BLL2446 PROTEIN"/>
    <property type="match status" value="1"/>
</dbReference>
<comment type="caution">
    <text evidence="1">The sequence shown here is derived from an EMBL/GenBank/DDBJ whole genome shotgun (WGS) entry which is preliminary data.</text>
</comment>
<keyword evidence="2" id="KW-1185">Reference proteome</keyword>
<dbReference type="Proteomes" id="UP001500279">
    <property type="component" value="Unassembled WGS sequence"/>
</dbReference>
<evidence type="ECO:0000313" key="2">
    <source>
        <dbReference type="Proteomes" id="UP001500279"/>
    </source>
</evidence>
<accession>A0ABN1KCV4</accession>
<dbReference type="Pfam" id="PF09351">
    <property type="entry name" value="DUF1993"/>
    <property type="match status" value="1"/>
</dbReference>
<dbReference type="RefSeq" id="WP_141287359.1">
    <property type="nucleotide sequence ID" value="NZ_BAAAEW010000033.1"/>
</dbReference>